<accession>A0A6G9H1T5</accession>
<name>A0A6G9H1T5_9ACTN</name>
<evidence type="ECO:0000313" key="2">
    <source>
        <dbReference type="Proteomes" id="UP000501179"/>
    </source>
</evidence>
<keyword evidence="2" id="KW-1185">Reference proteome</keyword>
<organism evidence="1 2">
    <name type="scientific">Streptomyces liangshanensis</name>
    <dbReference type="NCBI Taxonomy" id="2717324"/>
    <lineage>
        <taxon>Bacteria</taxon>
        <taxon>Bacillati</taxon>
        <taxon>Actinomycetota</taxon>
        <taxon>Actinomycetes</taxon>
        <taxon>Kitasatosporales</taxon>
        <taxon>Streptomycetaceae</taxon>
        <taxon>Streptomyces</taxon>
    </lineage>
</organism>
<sequence length="333" mass="37933">MSISDAVEGLLGERWEVWSTFSVPELTEKARNTRIAGITIDSLTPTDARAMHGRLRDADWYLGAVEIIPSMPLHMAVFLNSMPTRFRIFEDSLYVFHRQWETECDDSRDHGEFKEWKASGIFANVQWEDSGVRETIFDPFQEVEDFQRLGELDELILGQFSSALGETLIRCADADPNLMERLHGALKAFENHESSEGLAHVSLSCRRFTEKLADCLYPPRDEKVNDRKVGKAEYRNRLWAYIAENVTSDTTRQLLMANIADLGNRIDRLDNLSNKGLHSEVSTSDVNRLLLSLIVVAHDLLTLSPPAGTFRYDPYEKFIRQIFENSILGSNGE</sequence>
<dbReference type="Proteomes" id="UP000501179">
    <property type="component" value="Chromosome"/>
</dbReference>
<proteinExistence type="predicted"/>
<dbReference type="EMBL" id="CP050177">
    <property type="protein sequence ID" value="QIQ04488.1"/>
    <property type="molecule type" value="Genomic_DNA"/>
</dbReference>
<reference evidence="1 2" key="1">
    <citation type="submission" date="2020-03" db="EMBL/GenBank/DDBJ databases">
        <title>A novel species.</title>
        <authorList>
            <person name="Gao J."/>
        </authorList>
    </citation>
    <scope>NUCLEOTIDE SEQUENCE [LARGE SCALE GENOMIC DNA]</scope>
    <source>
        <strain evidence="1 2">QMT-12</strain>
    </source>
</reference>
<gene>
    <name evidence="1" type="ORF">HA039_21255</name>
</gene>
<dbReference type="RefSeq" id="WP_167032408.1">
    <property type="nucleotide sequence ID" value="NZ_CP050177.1"/>
</dbReference>
<dbReference type="AlphaFoldDB" id="A0A6G9H1T5"/>
<evidence type="ECO:0000313" key="1">
    <source>
        <dbReference type="EMBL" id="QIQ04488.1"/>
    </source>
</evidence>
<protein>
    <submittedName>
        <fullName evidence="1">Uncharacterized protein</fullName>
    </submittedName>
</protein>
<dbReference type="KEGG" id="slia:HA039_21255"/>